<dbReference type="RefSeq" id="WP_020540886.1">
    <property type="nucleotide sequence ID" value="NZ_CP068985.1"/>
</dbReference>
<sequence length="52" mass="5466">MTNRMARMPGVSWASNTRCSETVGKLAREYGLLDYSALAVDGSPDACTPGTG</sequence>
<keyword evidence="2" id="KW-1185">Reference proteome</keyword>
<name>A0ABX8UHM3_9ACTN</name>
<accession>A0ABX8UHM3</accession>
<proteinExistence type="predicted"/>
<evidence type="ECO:0000313" key="1">
    <source>
        <dbReference type="EMBL" id="QYC45794.1"/>
    </source>
</evidence>
<evidence type="ECO:0000313" key="2">
    <source>
        <dbReference type="Proteomes" id="UP000824681"/>
    </source>
</evidence>
<protein>
    <submittedName>
        <fullName evidence="1">Uncharacterized protein</fullName>
    </submittedName>
</protein>
<dbReference type="EMBL" id="CP068985">
    <property type="protein sequence ID" value="QYC45794.1"/>
    <property type="molecule type" value="Genomic_DNA"/>
</dbReference>
<organism evidence="1 2">
    <name type="scientific">Nonomuraea coxensis DSM 45129</name>
    <dbReference type="NCBI Taxonomy" id="1122611"/>
    <lineage>
        <taxon>Bacteria</taxon>
        <taxon>Bacillati</taxon>
        <taxon>Actinomycetota</taxon>
        <taxon>Actinomycetes</taxon>
        <taxon>Streptosporangiales</taxon>
        <taxon>Streptosporangiaceae</taxon>
        <taxon>Nonomuraea</taxon>
    </lineage>
</organism>
<gene>
    <name evidence="1" type="ORF">Nocox_41260</name>
</gene>
<reference evidence="1 2" key="1">
    <citation type="journal article" date="2021" name="ACS Chem. Biol.">
        <title>Genomic-Led Discovery of a Novel Glycopeptide Antibiotic by Nonomuraea coxensis DSM 45129.</title>
        <authorList>
            <person name="Yushchuk O."/>
            <person name="Vior N.M."/>
            <person name="Andreo-Vidal A."/>
            <person name="Berini F."/>
            <person name="Ruckert C."/>
            <person name="Busche T."/>
            <person name="Binda E."/>
            <person name="Kalinowski J."/>
            <person name="Truman A.W."/>
            <person name="Marinelli F."/>
        </authorList>
    </citation>
    <scope>NUCLEOTIDE SEQUENCE [LARGE SCALE GENOMIC DNA]</scope>
    <source>
        <strain evidence="1 2">DSM 45129</strain>
    </source>
</reference>
<dbReference type="Proteomes" id="UP000824681">
    <property type="component" value="Chromosome"/>
</dbReference>